<keyword evidence="2" id="KW-0812">Transmembrane</keyword>
<feature type="non-terminal residue" evidence="3">
    <location>
        <position position="163"/>
    </location>
</feature>
<dbReference type="VEuPathDB" id="TriTrypDB:TcIL3000_10_5780"/>
<keyword evidence="2" id="KW-0472">Membrane</keyword>
<feature type="region of interest" description="Disordered" evidence="1">
    <location>
        <begin position="72"/>
        <end position="104"/>
    </location>
</feature>
<dbReference type="EMBL" id="HE575323">
    <property type="protein sequence ID" value="CCC93812.1"/>
    <property type="molecule type" value="Genomic_DNA"/>
</dbReference>
<feature type="transmembrane region" description="Helical" evidence="2">
    <location>
        <begin position="51"/>
        <end position="70"/>
    </location>
</feature>
<keyword evidence="2" id="KW-1133">Transmembrane helix</keyword>
<evidence type="ECO:0000313" key="3">
    <source>
        <dbReference type="EMBL" id="CCC93812.1"/>
    </source>
</evidence>
<protein>
    <submittedName>
        <fullName evidence="3">Uncharacterized protein TCIL3000_10_5780</fullName>
    </submittedName>
</protein>
<sequence length="163" mass="17639">MDKPHRYDLPEAEAYNHKADPENVVHGIPLYQGEENKPELKRFVVQGYKDLWAAILFILVFLATLGIVGYRASSSDPKEPPQVNDTNVTATPSVHDPAGGTKGRGKVRTAVNVLTMVCISAAVSVLAASLCLFLMRSSPRKVIYGANVATIVLNVCAAVMTLF</sequence>
<feature type="compositionally biased region" description="Polar residues" evidence="1">
    <location>
        <begin position="83"/>
        <end position="92"/>
    </location>
</feature>
<dbReference type="AlphaFoldDB" id="G0UWP6"/>
<feature type="transmembrane region" description="Helical" evidence="2">
    <location>
        <begin position="113"/>
        <end position="135"/>
    </location>
</feature>
<organism evidence="3">
    <name type="scientific">Trypanosoma congolense (strain IL3000)</name>
    <dbReference type="NCBI Taxonomy" id="1068625"/>
    <lineage>
        <taxon>Eukaryota</taxon>
        <taxon>Discoba</taxon>
        <taxon>Euglenozoa</taxon>
        <taxon>Kinetoplastea</taxon>
        <taxon>Metakinetoplastina</taxon>
        <taxon>Trypanosomatida</taxon>
        <taxon>Trypanosomatidae</taxon>
        <taxon>Trypanosoma</taxon>
        <taxon>Nannomonas</taxon>
    </lineage>
</organism>
<name>G0UWP6_TRYCI</name>
<accession>G0UWP6</accession>
<evidence type="ECO:0000256" key="2">
    <source>
        <dbReference type="SAM" id="Phobius"/>
    </source>
</evidence>
<feature type="transmembrane region" description="Helical" evidence="2">
    <location>
        <begin position="142"/>
        <end position="162"/>
    </location>
</feature>
<gene>
    <name evidence="3" type="ORF">TCIL3000_10_5780</name>
</gene>
<reference evidence="3" key="1">
    <citation type="journal article" date="2012" name="Proc. Natl. Acad. Sci. U.S.A.">
        <title>Antigenic diversity is generated by distinct evolutionary mechanisms in African trypanosome species.</title>
        <authorList>
            <person name="Jackson A.P."/>
            <person name="Berry A."/>
            <person name="Aslett M."/>
            <person name="Allison H.C."/>
            <person name="Burton P."/>
            <person name="Vavrova-Anderson J."/>
            <person name="Brown R."/>
            <person name="Browne H."/>
            <person name="Corton N."/>
            <person name="Hauser H."/>
            <person name="Gamble J."/>
            <person name="Gilderthorp R."/>
            <person name="Marcello L."/>
            <person name="McQuillan J."/>
            <person name="Otto T.D."/>
            <person name="Quail M.A."/>
            <person name="Sanders M.J."/>
            <person name="van Tonder A."/>
            <person name="Ginger M.L."/>
            <person name="Field M.C."/>
            <person name="Barry J.D."/>
            <person name="Hertz-Fowler C."/>
            <person name="Berriman M."/>
        </authorList>
    </citation>
    <scope>NUCLEOTIDE SEQUENCE</scope>
    <source>
        <strain evidence="3">IL3000</strain>
    </source>
</reference>
<evidence type="ECO:0000256" key="1">
    <source>
        <dbReference type="SAM" id="MobiDB-lite"/>
    </source>
</evidence>
<proteinExistence type="predicted"/>